<proteinExistence type="predicted"/>
<dbReference type="RefSeq" id="WP_023205162.1">
    <property type="nucleotide sequence ID" value="NZ_CP022117.1"/>
</dbReference>
<dbReference type="EMBL" id="CP022117">
    <property type="protein sequence ID" value="ASG15952.1"/>
    <property type="molecule type" value="Genomic_DNA"/>
</dbReference>
<organism evidence="1 2">
    <name type="scientific">Salmonella enterica subsp. enterica serovar Macclesfield str. S-1643</name>
    <dbReference type="NCBI Taxonomy" id="1242107"/>
    <lineage>
        <taxon>Bacteria</taxon>
        <taxon>Pseudomonadati</taxon>
        <taxon>Pseudomonadota</taxon>
        <taxon>Gammaproteobacteria</taxon>
        <taxon>Enterobacterales</taxon>
        <taxon>Enterobacteriaceae</taxon>
        <taxon>Salmonella</taxon>
    </lineage>
</organism>
<evidence type="ECO:0000313" key="2">
    <source>
        <dbReference type="Proteomes" id="UP000197157"/>
    </source>
</evidence>
<dbReference type="Proteomes" id="UP000197157">
    <property type="component" value="Chromosome"/>
</dbReference>
<dbReference type="AlphaFoldDB" id="A0A2C9NXL1"/>
<name>A0A2C9NXL1_SALET</name>
<accession>A0A2C9NXL1</accession>
<sequence>MAKVVFEFKSDFTTSVEKGVIDGITTQIHVEFDGDKNSPTGALAIVMANNRQEIISLAMNKLVEVLRAMGQVAECGIYTPDNLKH</sequence>
<protein>
    <submittedName>
        <fullName evidence="1">Uncharacterized protein</fullName>
    </submittedName>
</protein>
<reference evidence="1 2" key="1">
    <citation type="submission" date="2017-06" db="EMBL/GenBank/DDBJ databases">
        <title>Salmonella reference genomes for public health.</title>
        <authorList>
            <person name="Robertson J."/>
            <person name="Yoshida C."/>
            <person name="Gurnik S."/>
            <person name="Nash J."/>
        </authorList>
    </citation>
    <scope>NUCLEOTIDE SEQUENCE [LARGE SCALE GENOMIC DNA]</scope>
    <source>
        <strain evidence="1 2">S-1643</strain>
    </source>
</reference>
<gene>
    <name evidence="1" type="ORF">LFZ25_08305</name>
</gene>
<evidence type="ECO:0000313" key="1">
    <source>
        <dbReference type="EMBL" id="ASG15952.1"/>
    </source>
</evidence>